<keyword evidence="2" id="KW-1185">Reference proteome</keyword>
<gene>
    <name evidence="1" type="ORF">SAMN05216231_3718</name>
</gene>
<reference evidence="1 2" key="1">
    <citation type="submission" date="2016-10" db="EMBL/GenBank/DDBJ databases">
        <authorList>
            <person name="de Groot N.N."/>
        </authorList>
    </citation>
    <scope>NUCLEOTIDE SEQUENCE [LARGE SCALE GENOMIC DNA]</scope>
    <source>
        <strain evidence="1 2">CGMCC 1.10449</strain>
    </source>
</reference>
<evidence type="ECO:0000313" key="1">
    <source>
        <dbReference type="EMBL" id="SDR12447.1"/>
    </source>
</evidence>
<dbReference type="EMBL" id="FNKD01000005">
    <property type="protein sequence ID" value="SDR12447.1"/>
    <property type="molecule type" value="Genomic_DNA"/>
</dbReference>
<dbReference type="Proteomes" id="UP000199444">
    <property type="component" value="Unassembled WGS sequence"/>
</dbReference>
<name>A0A1H1GGZ6_9BACI</name>
<proteinExistence type="predicted"/>
<sequence length="40" mass="4667">MDIQYPKKGKKLFESASNYLEFSHFGWGNISSQFYGYKGI</sequence>
<protein>
    <submittedName>
        <fullName evidence="1">Uncharacterized protein</fullName>
    </submittedName>
</protein>
<dbReference type="AlphaFoldDB" id="A0A1H1GGZ6"/>
<accession>A0A1H1GGZ6</accession>
<organism evidence="1 2">
    <name type="scientific">Virgibacillus salinus</name>
    <dbReference type="NCBI Taxonomy" id="553311"/>
    <lineage>
        <taxon>Bacteria</taxon>
        <taxon>Bacillati</taxon>
        <taxon>Bacillota</taxon>
        <taxon>Bacilli</taxon>
        <taxon>Bacillales</taxon>
        <taxon>Bacillaceae</taxon>
        <taxon>Virgibacillus</taxon>
    </lineage>
</organism>
<evidence type="ECO:0000313" key="2">
    <source>
        <dbReference type="Proteomes" id="UP000199444"/>
    </source>
</evidence>